<evidence type="ECO:0000256" key="11">
    <source>
        <dbReference type="PROSITE-ProRule" id="PRU00042"/>
    </source>
</evidence>
<feature type="compositionally biased region" description="Polar residues" evidence="12">
    <location>
        <begin position="1"/>
        <end position="10"/>
    </location>
</feature>
<keyword evidence="6" id="KW-0862">Zinc</keyword>
<dbReference type="PROSITE" id="PS00028">
    <property type="entry name" value="ZINC_FINGER_C2H2_1"/>
    <property type="match status" value="12"/>
</dbReference>
<feature type="domain" description="C2H2-type" evidence="13">
    <location>
        <begin position="194"/>
        <end position="222"/>
    </location>
</feature>
<comment type="caution">
    <text evidence="14">The sequence shown here is derived from an EMBL/GenBank/DDBJ whole genome shotgun (WGS) entry which is preliminary data.</text>
</comment>
<feature type="domain" description="C2H2-type" evidence="13">
    <location>
        <begin position="450"/>
        <end position="477"/>
    </location>
</feature>
<evidence type="ECO:0000313" key="14">
    <source>
        <dbReference type="EMBL" id="KAL0269294.1"/>
    </source>
</evidence>
<dbReference type="PANTHER" id="PTHR24384:SF189">
    <property type="entry name" value="C2H2-TYPE DOMAIN-CONTAINING PROTEIN-RELATED"/>
    <property type="match status" value="1"/>
</dbReference>
<dbReference type="GO" id="GO:0040029">
    <property type="term" value="P:epigenetic regulation of gene expression"/>
    <property type="evidence" value="ECO:0007669"/>
    <property type="project" value="UniProtKB-ARBA"/>
</dbReference>
<dbReference type="PANTHER" id="PTHR24384">
    <property type="entry name" value="FINGER PUTATIVE TRANSCRIPTION FACTOR FAMILY-RELATED"/>
    <property type="match status" value="1"/>
</dbReference>
<dbReference type="Pfam" id="PF00096">
    <property type="entry name" value="zf-C2H2"/>
    <property type="match status" value="6"/>
</dbReference>
<feature type="compositionally biased region" description="Acidic residues" evidence="12">
    <location>
        <begin position="18"/>
        <end position="61"/>
    </location>
</feature>
<reference evidence="14" key="1">
    <citation type="journal article" date="2024" name="Gigascience">
        <title>Chromosome-level genome of the poultry shaft louse Menopon gallinae provides insight into the host-switching and adaptive evolution of parasitic lice.</title>
        <authorList>
            <person name="Xu Y."/>
            <person name="Ma L."/>
            <person name="Liu S."/>
            <person name="Liang Y."/>
            <person name="Liu Q."/>
            <person name="He Z."/>
            <person name="Tian L."/>
            <person name="Duan Y."/>
            <person name="Cai W."/>
            <person name="Li H."/>
            <person name="Song F."/>
        </authorList>
    </citation>
    <scope>NUCLEOTIDE SEQUENCE</scope>
    <source>
        <strain evidence="14">Cailab_2023a</strain>
    </source>
</reference>
<dbReference type="FunFam" id="3.30.160.60:FF:000690">
    <property type="entry name" value="Zinc finger protein 354C"/>
    <property type="match status" value="1"/>
</dbReference>
<proteinExistence type="inferred from homology"/>
<feature type="domain" description="C2H2-type" evidence="13">
    <location>
        <begin position="534"/>
        <end position="561"/>
    </location>
</feature>
<dbReference type="SMART" id="SM00355">
    <property type="entry name" value="ZnF_C2H2"/>
    <property type="match status" value="13"/>
</dbReference>
<dbReference type="PROSITE" id="PS50157">
    <property type="entry name" value="ZINC_FINGER_C2H2_2"/>
    <property type="match status" value="12"/>
</dbReference>
<dbReference type="AlphaFoldDB" id="A0AAW2HHB8"/>
<evidence type="ECO:0000259" key="13">
    <source>
        <dbReference type="PROSITE" id="PS50157"/>
    </source>
</evidence>
<accession>A0AAW2HHB8</accession>
<evidence type="ECO:0000256" key="12">
    <source>
        <dbReference type="SAM" id="MobiDB-lite"/>
    </source>
</evidence>
<dbReference type="InterPro" id="IPR036236">
    <property type="entry name" value="Znf_C2H2_sf"/>
</dbReference>
<evidence type="ECO:0000256" key="7">
    <source>
        <dbReference type="ARBA" id="ARBA00023015"/>
    </source>
</evidence>
<name>A0AAW2HHB8_9NEOP</name>
<dbReference type="Gene3D" id="3.30.160.60">
    <property type="entry name" value="Classic Zinc Finger"/>
    <property type="match status" value="10"/>
</dbReference>
<dbReference type="EMBL" id="JARGDH010000004">
    <property type="protein sequence ID" value="KAL0269294.1"/>
    <property type="molecule type" value="Genomic_DNA"/>
</dbReference>
<keyword evidence="5 11" id="KW-0863">Zinc-finger</keyword>
<dbReference type="GO" id="GO:0003682">
    <property type="term" value="F:chromatin binding"/>
    <property type="evidence" value="ECO:0007669"/>
    <property type="project" value="UniProtKB-ARBA"/>
</dbReference>
<protein>
    <recommendedName>
        <fullName evidence="13">C2H2-type domain-containing protein</fullName>
    </recommendedName>
</protein>
<evidence type="ECO:0000256" key="3">
    <source>
        <dbReference type="ARBA" id="ARBA00022723"/>
    </source>
</evidence>
<dbReference type="GO" id="GO:0000785">
    <property type="term" value="C:chromatin"/>
    <property type="evidence" value="ECO:0007669"/>
    <property type="project" value="UniProtKB-ARBA"/>
</dbReference>
<dbReference type="FunFam" id="3.30.160.60:FF:000100">
    <property type="entry name" value="Zinc finger 45-like"/>
    <property type="match status" value="1"/>
</dbReference>
<evidence type="ECO:0000256" key="9">
    <source>
        <dbReference type="ARBA" id="ARBA00023163"/>
    </source>
</evidence>
<keyword evidence="7" id="KW-0805">Transcription regulation</keyword>
<evidence type="ECO:0000256" key="1">
    <source>
        <dbReference type="ARBA" id="ARBA00004123"/>
    </source>
</evidence>
<keyword evidence="10" id="KW-0539">Nucleus</keyword>
<feature type="region of interest" description="Disordered" evidence="12">
    <location>
        <begin position="1"/>
        <end position="61"/>
    </location>
</feature>
<dbReference type="InterPro" id="IPR013087">
    <property type="entry name" value="Znf_C2H2_type"/>
</dbReference>
<dbReference type="FunFam" id="3.30.160.60:FF:000446">
    <property type="entry name" value="Zinc finger protein"/>
    <property type="match status" value="1"/>
</dbReference>
<keyword evidence="9" id="KW-0804">Transcription</keyword>
<evidence type="ECO:0000256" key="2">
    <source>
        <dbReference type="ARBA" id="ARBA00006991"/>
    </source>
</evidence>
<dbReference type="SUPFAM" id="SSF57667">
    <property type="entry name" value="beta-beta-alpha zinc fingers"/>
    <property type="match status" value="7"/>
</dbReference>
<evidence type="ECO:0000256" key="10">
    <source>
        <dbReference type="ARBA" id="ARBA00023242"/>
    </source>
</evidence>
<dbReference type="FunFam" id="3.30.160.60:FF:001289">
    <property type="entry name" value="Zinc finger protein 574"/>
    <property type="match status" value="1"/>
</dbReference>
<dbReference type="InterPro" id="IPR050752">
    <property type="entry name" value="C2H2-ZF_domain"/>
</dbReference>
<comment type="similarity">
    <text evidence="2">Belongs to the krueppel C2H2-type zinc-finger protein family.</text>
</comment>
<feature type="domain" description="C2H2-type" evidence="13">
    <location>
        <begin position="251"/>
        <end position="278"/>
    </location>
</feature>
<feature type="domain" description="C2H2-type" evidence="13">
    <location>
        <begin position="223"/>
        <end position="250"/>
    </location>
</feature>
<dbReference type="FunFam" id="3.30.160.60:FF:001370">
    <property type="entry name" value="Zinc finger protein"/>
    <property type="match status" value="1"/>
</dbReference>
<evidence type="ECO:0000256" key="6">
    <source>
        <dbReference type="ARBA" id="ARBA00022833"/>
    </source>
</evidence>
<evidence type="ECO:0000256" key="4">
    <source>
        <dbReference type="ARBA" id="ARBA00022737"/>
    </source>
</evidence>
<dbReference type="FunFam" id="3.30.160.60:FF:000029">
    <property type="entry name" value="GLI family zinc finger 4"/>
    <property type="match status" value="1"/>
</dbReference>
<keyword evidence="8" id="KW-0238">DNA-binding</keyword>
<feature type="domain" description="C2H2-type" evidence="13">
    <location>
        <begin position="279"/>
        <end position="307"/>
    </location>
</feature>
<feature type="domain" description="C2H2-type" evidence="13">
    <location>
        <begin position="478"/>
        <end position="505"/>
    </location>
</feature>
<gene>
    <name evidence="14" type="ORF">PYX00_007083</name>
</gene>
<evidence type="ECO:0000256" key="5">
    <source>
        <dbReference type="ARBA" id="ARBA00022771"/>
    </source>
</evidence>
<dbReference type="GO" id="GO:0005634">
    <property type="term" value="C:nucleus"/>
    <property type="evidence" value="ECO:0007669"/>
    <property type="project" value="UniProtKB-SubCell"/>
</dbReference>
<comment type="subcellular location">
    <subcellularLocation>
        <location evidence="1">Nucleus</location>
    </subcellularLocation>
</comment>
<dbReference type="GO" id="GO:0000981">
    <property type="term" value="F:DNA-binding transcription factor activity, RNA polymerase II-specific"/>
    <property type="evidence" value="ECO:0007669"/>
    <property type="project" value="TreeGrafter"/>
</dbReference>
<dbReference type="GO" id="GO:0008270">
    <property type="term" value="F:zinc ion binding"/>
    <property type="evidence" value="ECO:0007669"/>
    <property type="project" value="UniProtKB-KW"/>
</dbReference>
<dbReference type="GO" id="GO:0000978">
    <property type="term" value="F:RNA polymerase II cis-regulatory region sequence-specific DNA binding"/>
    <property type="evidence" value="ECO:0007669"/>
    <property type="project" value="TreeGrafter"/>
</dbReference>
<evidence type="ECO:0000256" key="8">
    <source>
        <dbReference type="ARBA" id="ARBA00023125"/>
    </source>
</evidence>
<sequence length="601" mass="70738">MEFLNRTTGCTRLKSQDEGDSGDDEVDDEDDYDDEDDEDCEDDDQDDECDYEYDEDDDDELYMENMNKYDEDATKRKLDEVANSDGGLEKRIILCEGDESTQKAAYTVFEIEYVEVKDEEKDEPKEKIKCIMRDLAGNVIQLEMDEPAEALQTTETPKEKESIKCPLCDKLVTGNFSIHLRTDHKNHFSKTNSTTCNLCGKTIASLHSYIRHVKLVHEKRKEFICDTCGRCFGEKSKLKEHFRIHTMEYPFECDTCGKRVRTTGSLRSHQKLHYDSKILKCEYCDEKFRFNQQRIHHTRRHHTKERPFACDLCDRRFEVKQELKRHLFVHTYRAWRRSRENVKPEIENVEVLISLPVQTEIKEEPTEDGYVDGGSTQKLYLVDSYAQKKKGSFFCEHCDKVCATKKSLERHLRSHNEKKSFICHLCGKEFKHNYALQRHVRTVHENRRDYVCDLCGKAFLEKSVRDDHRRIHTGECPYVCHTCGKAFKTMASLCIHRKIHTDSFPHMCSFCPKRFRFRQQLIGHLTMHTGEKKHFCDICGKGFGVRWDLTRHRPIHNTTKDFVCTLCGMSFTCKKYVQRHSKLHQKDNRMGKPLQNSLPIF</sequence>
<feature type="domain" description="C2H2-type" evidence="13">
    <location>
        <begin position="562"/>
        <end position="589"/>
    </location>
</feature>
<keyword evidence="3" id="KW-0479">Metal-binding</keyword>
<feature type="domain" description="C2H2-type" evidence="13">
    <location>
        <begin position="393"/>
        <end position="420"/>
    </location>
</feature>
<feature type="domain" description="C2H2-type" evidence="13">
    <location>
        <begin position="421"/>
        <end position="449"/>
    </location>
</feature>
<feature type="domain" description="C2H2-type" evidence="13">
    <location>
        <begin position="506"/>
        <end position="533"/>
    </location>
</feature>
<organism evidence="14">
    <name type="scientific">Menopon gallinae</name>
    <name type="common">poultry shaft louse</name>
    <dbReference type="NCBI Taxonomy" id="328185"/>
    <lineage>
        <taxon>Eukaryota</taxon>
        <taxon>Metazoa</taxon>
        <taxon>Ecdysozoa</taxon>
        <taxon>Arthropoda</taxon>
        <taxon>Hexapoda</taxon>
        <taxon>Insecta</taxon>
        <taxon>Pterygota</taxon>
        <taxon>Neoptera</taxon>
        <taxon>Paraneoptera</taxon>
        <taxon>Psocodea</taxon>
        <taxon>Troctomorpha</taxon>
        <taxon>Phthiraptera</taxon>
        <taxon>Amblycera</taxon>
        <taxon>Menoponidae</taxon>
        <taxon>Menopon</taxon>
    </lineage>
</organism>
<feature type="domain" description="C2H2-type" evidence="13">
    <location>
        <begin position="308"/>
        <end position="331"/>
    </location>
</feature>
<keyword evidence="4" id="KW-0677">Repeat</keyword>